<protein>
    <submittedName>
        <fullName evidence="1">Uncharacterized protein</fullName>
    </submittedName>
</protein>
<dbReference type="OrthoDB" id="2190431at2"/>
<dbReference type="KEGG" id="bka:AH68_04930"/>
<name>A0A0A7I6S4_9BIFI</name>
<sequence>MSRADTTAMLSELVEKRLKNRVSFWASEVNFDLGTPRNRRIDYIGFKPFTPGYVLEPSSVELGIFSCYEIKSCMADFKSGHGLTFYGDENYLVTTPELADELRVSHQIPRDIDQVLVPTTKGDKLRCLYDVSYGDKRNSYRRRPASEMLYAMIEANGKRTN</sequence>
<reference evidence="1 2" key="1">
    <citation type="journal article" date="2015" name="Genome Announc.">
        <title>Complete and Assembled Genome Sequence of Bifidobacterium kashiwanohense PV20-2, Isolated from the Feces of an Anemic Kenyan Infant.</title>
        <authorList>
            <person name="Vazquez-Gutierrez P."/>
            <person name="Lacroix C."/>
            <person name="Chassard C."/>
            <person name="Klumpp J."/>
            <person name="Jans C."/>
            <person name="Stevens M.J."/>
        </authorList>
    </citation>
    <scope>NUCLEOTIDE SEQUENCE [LARGE SCALE GENOMIC DNA]</scope>
    <source>
        <strain evidence="1 2">PV20-2</strain>
    </source>
</reference>
<dbReference type="Proteomes" id="UP000030625">
    <property type="component" value="Chromosome"/>
</dbReference>
<dbReference type="AlphaFoldDB" id="A0A0A7I6S4"/>
<gene>
    <name evidence="1" type="ORF">AH68_04930</name>
</gene>
<proteinExistence type="predicted"/>
<dbReference type="HOGENOM" id="CLU_130872_0_0_11"/>
<dbReference type="EMBL" id="CP007456">
    <property type="protein sequence ID" value="AIZ14514.1"/>
    <property type="molecule type" value="Genomic_DNA"/>
</dbReference>
<organism evidence="1 2">
    <name type="scientific">Bifidobacterium catenulatum PV20-2</name>
    <dbReference type="NCBI Taxonomy" id="1447716"/>
    <lineage>
        <taxon>Bacteria</taxon>
        <taxon>Bacillati</taxon>
        <taxon>Actinomycetota</taxon>
        <taxon>Actinomycetes</taxon>
        <taxon>Bifidobacteriales</taxon>
        <taxon>Bifidobacteriaceae</taxon>
        <taxon>Bifidobacterium</taxon>
    </lineage>
</organism>
<accession>A0A0A7I6S4</accession>
<dbReference type="STRING" id="1447716.AH68_04930"/>
<dbReference type="RefSeq" id="WP_052189153.1">
    <property type="nucleotide sequence ID" value="NZ_CP007456.1"/>
</dbReference>
<evidence type="ECO:0000313" key="1">
    <source>
        <dbReference type="EMBL" id="AIZ14514.1"/>
    </source>
</evidence>
<evidence type="ECO:0000313" key="2">
    <source>
        <dbReference type="Proteomes" id="UP000030625"/>
    </source>
</evidence>